<accession>A0A655QLX5</accession>
<dbReference type="Proteomes" id="UP000044806">
    <property type="component" value="Unassembled WGS sequence"/>
</dbReference>
<reference evidence="1 2" key="1">
    <citation type="submission" date="2015-07" db="EMBL/GenBank/DDBJ databases">
        <authorList>
            <consortium name="Pathogen Informatics"/>
        </authorList>
    </citation>
    <scope>NUCLEOTIDE SEQUENCE [LARGE SCALE GENOMIC DNA]</scope>
    <source>
        <strain evidence="1 2">A51</strain>
    </source>
</reference>
<dbReference type="EMBL" id="CWOW01000011">
    <property type="protein sequence ID" value="CSA72473.1"/>
    <property type="molecule type" value="Genomic_DNA"/>
</dbReference>
<protein>
    <submittedName>
        <fullName evidence="1">Uncharacterized protein</fullName>
    </submittedName>
</protein>
<proteinExistence type="predicted"/>
<evidence type="ECO:0000313" key="2">
    <source>
        <dbReference type="Proteomes" id="UP000044806"/>
    </source>
</evidence>
<evidence type="ECO:0000313" key="1">
    <source>
        <dbReference type="EMBL" id="CSA72473.1"/>
    </source>
</evidence>
<dbReference type="AlphaFoldDB" id="A0A655QLX5"/>
<sequence>MARLNQWLKDVLQLFCRNPLTCIHHLHAHFIVNIGCGDNNFAFGSVLNGIADQVIQDLL</sequence>
<organism evidence="1 2">
    <name type="scientific">Vibrio cholerae</name>
    <dbReference type="NCBI Taxonomy" id="666"/>
    <lineage>
        <taxon>Bacteria</taxon>
        <taxon>Pseudomonadati</taxon>
        <taxon>Pseudomonadota</taxon>
        <taxon>Gammaproteobacteria</taxon>
        <taxon>Vibrionales</taxon>
        <taxon>Vibrionaceae</taxon>
        <taxon>Vibrio</taxon>
    </lineage>
</organism>
<name>A0A655QLX5_VIBCL</name>
<gene>
    <name evidence="1" type="ORF">ERS013165_02266</name>
</gene>